<evidence type="ECO:0000256" key="1">
    <source>
        <dbReference type="ARBA" id="ARBA00006718"/>
    </source>
</evidence>
<feature type="domain" description="Core" evidence="2">
    <location>
        <begin position="33"/>
        <end position="150"/>
    </location>
</feature>
<dbReference type="AlphaFoldDB" id="G0VJU9"/>
<dbReference type="Pfam" id="PF01521">
    <property type="entry name" value="Fe-S_biosyn"/>
    <property type="match status" value="1"/>
</dbReference>
<dbReference type="OMA" id="DPLMHEQ"/>
<name>G0VJU9_NAUCA</name>
<evidence type="ECO:0000313" key="4">
    <source>
        <dbReference type="Proteomes" id="UP000001640"/>
    </source>
</evidence>
<dbReference type="HOGENOM" id="CLU_069054_1_2_1"/>
<dbReference type="InterPro" id="IPR000361">
    <property type="entry name" value="ATAP_core_dom"/>
</dbReference>
<protein>
    <recommendedName>
        <fullName evidence="2">Core domain-containing protein</fullName>
    </recommendedName>
</protein>
<dbReference type="GO" id="GO:0051539">
    <property type="term" value="F:4 iron, 4 sulfur cluster binding"/>
    <property type="evidence" value="ECO:0007669"/>
    <property type="project" value="TreeGrafter"/>
</dbReference>
<dbReference type="GO" id="GO:0005506">
    <property type="term" value="F:iron ion binding"/>
    <property type="evidence" value="ECO:0007669"/>
    <property type="project" value="TreeGrafter"/>
</dbReference>
<keyword evidence="4" id="KW-1185">Reference proteome</keyword>
<reference key="2">
    <citation type="submission" date="2011-08" db="EMBL/GenBank/DDBJ databases">
        <title>Genome sequence of Naumovozyma castellii.</title>
        <authorList>
            <person name="Gordon J.L."/>
            <person name="Armisen D."/>
            <person name="Proux-Wera E."/>
            <person name="OhEigeartaigh S.S."/>
            <person name="Byrne K.P."/>
            <person name="Wolfe K.H."/>
        </authorList>
    </citation>
    <scope>NUCLEOTIDE SEQUENCE</scope>
    <source>
        <strain>Type strain:CBS 4309</strain>
    </source>
</reference>
<dbReference type="STRING" id="1064592.G0VJU9"/>
<dbReference type="GO" id="GO:0016226">
    <property type="term" value="P:iron-sulfur cluster assembly"/>
    <property type="evidence" value="ECO:0007669"/>
    <property type="project" value="InterPro"/>
</dbReference>
<dbReference type="Gene3D" id="2.60.300.12">
    <property type="entry name" value="HesB-like domain"/>
    <property type="match status" value="1"/>
</dbReference>
<reference evidence="3 4" key="1">
    <citation type="journal article" date="2011" name="Proc. Natl. Acad. Sci. U.S.A.">
        <title>Evolutionary erosion of yeast sex chromosomes by mating-type switching accidents.</title>
        <authorList>
            <person name="Gordon J.L."/>
            <person name="Armisen D."/>
            <person name="Proux-Wera E."/>
            <person name="Oheigeartaigh S.S."/>
            <person name="Byrne K.P."/>
            <person name="Wolfe K.H."/>
        </authorList>
    </citation>
    <scope>NUCLEOTIDE SEQUENCE [LARGE SCALE GENOMIC DNA]</scope>
    <source>
        <strain evidence="4">ATCC 76901 / BCRC 22586 / CBS 4309 / NBRC 1992 / NRRL Y-12630</strain>
    </source>
</reference>
<dbReference type="SUPFAM" id="SSF89360">
    <property type="entry name" value="HesB-like domain"/>
    <property type="match status" value="1"/>
</dbReference>
<evidence type="ECO:0000313" key="3">
    <source>
        <dbReference type="EMBL" id="CCC71780.1"/>
    </source>
</evidence>
<gene>
    <name evidence="3" type="primary">NCAS0I01120</name>
    <name evidence="3" type="ordered locus">NCAS_0I01120</name>
</gene>
<dbReference type="OrthoDB" id="1938621at2759"/>
<dbReference type="PANTHER" id="PTHR43011:SF1">
    <property type="entry name" value="IRON-SULFUR CLUSTER ASSEMBLY 2 HOMOLOG, MITOCHONDRIAL"/>
    <property type="match status" value="1"/>
</dbReference>
<dbReference type="GeneID" id="96905470"/>
<dbReference type="KEGG" id="ncs:NCAS_0I01120"/>
<dbReference type="InterPro" id="IPR016092">
    <property type="entry name" value="ATAP"/>
</dbReference>
<evidence type="ECO:0000259" key="2">
    <source>
        <dbReference type="Pfam" id="PF01521"/>
    </source>
</evidence>
<dbReference type="PANTHER" id="PTHR43011">
    <property type="entry name" value="IRON-SULFUR CLUSTER ASSEMBLY 2 HOMOLOG, MITOCHONDRIAL"/>
    <property type="match status" value="1"/>
</dbReference>
<dbReference type="NCBIfam" id="TIGR00049">
    <property type="entry name" value="iron-sulfur cluster assembly accessory protein"/>
    <property type="match status" value="1"/>
</dbReference>
<dbReference type="GO" id="GO:0051537">
    <property type="term" value="F:2 iron, 2 sulfur cluster binding"/>
    <property type="evidence" value="ECO:0007669"/>
    <property type="project" value="TreeGrafter"/>
</dbReference>
<sequence>MLRSSALRLYSTLATKPILIQPTRIINRIPDLNIQITQRAASRLNEIYKASNEVLKIGVESGGCHGFQYNLDLIPADQSQQETKRTSMMSLLRITIKSVVYVMPPDGGKVIIDENSLKILNDTVLNYTTELIGSQFKIEDGNLKSSCGCGSSFDADVKK</sequence>
<comment type="similarity">
    <text evidence="1">Belongs to the HesB/IscA family.</text>
</comment>
<proteinExistence type="inferred from homology"/>
<dbReference type="InParanoid" id="G0VJU9"/>
<dbReference type="InterPro" id="IPR035903">
    <property type="entry name" value="HesB-like_dom_sf"/>
</dbReference>
<dbReference type="EMBL" id="HE576760">
    <property type="protein sequence ID" value="CCC71780.1"/>
    <property type="molecule type" value="Genomic_DNA"/>
</dbReference>
<dbReference type="RefSeq" id="XP_003678125.1">
    <property type="nucleotide sequence ID" value="XM_003678077.1"/>
</dbReference>
<organism evidence="3 4">
    <name type="scientific">Naumovozyma castellii</name>
    <name type="common">Yeast</name>
    <name type="synonym">Saccharomyces castellii</name>
    <dbReference type="NCBI Taxonomy" id="27288"/>
    <lineage>
        <taxon>Eukaryota</taxon>
        <taxon>Fungi</taxon>
        <taxon>Dikarya</taxon>
        <taxon>Ascomycota</taxon>
        <taxon>Saccharomycotina</taxon>
        <taxon>Saccharomycetes</taxon>
        <taxon>Saccharomycetales</taxon>
        <taxon>Saccharomycetaceae</taxon>
        <taxon>Naumovozyma</taxon>
    </lineage>
</organism>
<dbReference type="Proteomes" id="UP000001640">
    <property type="component" value="Chromosome 9"/>
</dbReference>
<accession>G0VJU9</accession>
<dbReference type="eggNOG" id="KOG1119">
    <property type="taxonomic scope" value="Eukaryota"/>
</dbReference>
<dbReference type="GO" id="GO:0005739">
    <property type="term" value="C:mitochondrion"/>
    <property type="evidence" value="ECO:0007669"/>
    <property type="project" value="TreeGrafter"/>
</dbReference>